<feature type="region of interest" description="Disordered" evidence="2">
    <location>
        <begin position="1"/>
        <end position="46"/>
    </location>
</feature>
<organism evidence="3 4">
    <name type="scientific">Meristemomyces frigidus</name>
    <dbReference type="NCBI Taxonomy" id="1508187"/>
    <lineage>
        <taxon>Eukaryota</taxon>
        <taxon>Fungi</taxon>
        <taxon>Dikarya</taxon>
        <taxon>Ascomycota</taxon>
        <taxon>Pezizomycotina</taxon>
        <taxon>Dothideomycetes</taxon>
        <taxon>Dothideomycetidae</taxon>
        <taxon>Mycosphaerellales</taxon>
        <taxon>Teratosphaeriaceae</taxon>
        <taxon>Meristemomyces</taxon>
    </lineage>
</organism>
<feature type="coiled-coil region" evidence="1">
    <location>
        <begin position="331"/>
        <end position="386"/>
    </location>
</feature>
<reference evidence="3" key="1">
    <citation type="submission" date="2023-08" db="EMBL/GenBank/DDBJ databases">
        <title>Black Yeasts Isolated from many extreme environments.</title>
        <authorList>
            <person name="Coleine C."/>
            <person name="Stajich J.E."/>
            <person name="Selbmann L."/>
        </authorList>
    </citation>
    <scope>NUCLEOTIDE SEQUENCE</scope>
    <source>
        <strain evidence="3">CCFEE 5401</strain>
    </source>
</reference>
<keyword evidence="1" id="KW-0175">Coiled coil</keyword>
<protein>
    <submittedName>
        <fullName evidence="3">Uncharacterized protein</fullName>
    </submittedName>
</protein>
<evidence type="ECO:0000256" key="2">
    <source>
        <dbReference type="SAM" id="MobiDB-lite"/>
    </source>
</evidence>
<feature type="compositionally biased region" description="Polar residues" evidence="2">
    <location>
        <begin position="24"/>
        <end position="41"/>
    </location>
</feature>
<name>A0AAN7T8L9_9PEZI</name>
<dbReference type="Proteomes" id="UP001310890">
    <property type="component" value="Unassembled WGS sequence"/>
</dbReference>
<proteinExistence type="predicted"/>
<gene>
    <name evidence="3" type="ORF">LTR62_001272</name>
</gene>
<evidence type="ECO:0000313" key="3">
    <source>
        <dbReference type="EMBL" id="KAK5107441.1"/>
    </source>
</evidence>
<feature type="region of interest" description="Disordered" evidence="2">
    <location>
        <begin position="224"/>
        <end position="254"/>
    </location>
</feature>
<comment type="caution">
    <text evidence="3">The sequence shown here is derived from an EMBL/GenBank/DDBJ whole genome shotgun (WGS) entry which is preliminary data.</text>
</comment>
<sequence length="390" mass="42497">MEPGGSLQVPQKRAAQPRVAPSKLQKSSDSRQSTPRSNHLRTSLDDAASSPSYIDAICAVLDGHSDGLGKEQVISQVLERCGELWPTRAEETVKRGLGVAFSAAPNSKVPRIYAWESVNSAGHVVKIWTKSAPQEHQQDHVRPDGVSTIHYGPPYNSPDESVTVRAQVERSIPVRQAPSEILTNHIESLLNNGGSPVSAHLWRAADANALENVQSAAVSLGDANDACDDIPPAEDTQGGGIANDSPKTTSADATSHTGFAQLETDMVVAQLQCGMPPDSPTTDVEDSSSNLEILRWGQQVKRRKALVPKLHTWKERSSLLSDKTKEIRQTQEHFSARISELEQQLRNAREHASDLAGQYKDFACQAQDVAKTIDNMEDEIRGIDRELLQS</sequence>
<accession>A0AAN7T8L9</accession>
<feature type="compositionally biased region" description="Polar residues" evidence="2">
    <location>
        <begin position="245"/>
        <end position="254"/>
    </location>
</feature>
<dbReference type="AlphaFoldDB" id="A0AAN7T8L9"/>
<evidence type="ECO:0000256" key="1">
    <source>
        <dbReference type="SAM" id="Coils"/>
    </source>
</evidence>
<dbReference type="EMBL" id="JAVRRL010000121">
    <property type="protein sequence ID" value="KAK5107441.1"/>
    <property type="molecule type" value="Genomic_DNA"/>
</dbReference>
<evidence type="ECO:0000313" key="4">
    <source>
        <dbReference type="Proteomes" id="UP001310890"/>
    </source>
</evidence>